<feature type="domain" description="HTH araC/xylS-type" evidence="4">
    <location>
        <begin position="187"/>
        <end position="287"/>
    </location>
</feature>
<reference evidence="6" key="1">
    <citation type="journal article" date="2019" name="Int. J. Syst. Evol. Microbiol.">
        <title>The Global Catalogue of Microorganisms (GCM) 10K type strain sequencing project: providing services to taxonomists for standard genome sequencing and annotation.</title>
        <authorList>
            <consortium name="The Broad Institute Genomics Platform"/>
            <consortium name="The Broad Institute Genome Sequencing Center for Infectious Disease"/>
            <person name="Wu L."/>
            <person name="Ma J."/>
        </authorList>
    </citation>
    <scope>NUCLEOTIDE SEQUENCE [LARGE SCALE GENOMIC DNA]</scope>
    <source>
        <strain evidence="6">CGMCC 1.15304</strain>
    </source>
</reference>
<dbReference type="InterPro" id="IPR050204">
    <property type="entry name" value="AraC_XylS_family_regulators"/>
</dbReference>
<dbReference type="SMART" id="SM00342">
    <property type="entry name" value="HTH_ARAC"/>
    <property type="match status" value="1"/>
</dbReference>
<keyword evidence="2" id="KW-0238">DNA-binding</keyword>
<dbReference type="PANTHER" id="PTHR46796">
    <property type="entry name" value="HTH-TYPE TRANSCRIPTIONAL ACTIVATOR RHAS-RELATED"/>
    <property type="match status" value="1"/>
</dbReference>
<accession>A0ABV8UCE1</accession>
<dbReference type="EMBL" id="JBHSCR010000014">
    <property type="protein sequence ID" value="MFC4348872.1"/>
    <property type="molecule type" value="Genomic_DNA"/>
</dbReference>
<dbReference type="PROSITE" id="PS00041">
    <property type="entry name" value="HTH_ARAC_FAMILY_1"/>
    <property type="match status" value="1"/>
</dbReference>
<dbReference type="Gene3D" id="1.10.10.60">
    <property type="entry name" value="Homeodomain-like"/>
    <property type="match status" value="1"/>
</dbReference>
<comment type="caution">
    <text evidence="5">The sequence shown here is derived from an EMBL/GenBank/DDBJ whole genome shotgun (WGS) entry which is preliminary data.</text>
</comment>
<dbReference type="PROSITE" id="PS01124">
    <property type="entry name" value="HTH_ARAC_FAMILY_2"/>
    <property type="match status" value="1"/>
</dbReference>
<evidence type="ECO:0000259" key="4">
    <source>
        <dbReference type="PROSITE" id="PS01124"/>
    </source>
</evidence>
<evidence type="ECO:0000256" key="1">
    <source>
        <dbReference type="ARBA" id="ARBA00023015"/>
    </source>
</evidence>
<keyword evidence="3" id="KW-0804">Transcription</keyword>
<dbReference type="InterPro" id="IPR018060">
    <property type="entry name" value="HTH_AraC"/>
</dbReference>
<protein>
    <submittedName>
        <fullName evidence="5">Helix-turn-helix transcriptional regulator</fullName>
    </submittedName>
</protein>
<dbReference type="SUPFAM" id="SSF46689">
    <property type="entry name" value="Homeodomain-like"/>
    <property type="match status" value="1"/>
</dbReference>
<dbReference type="InterPro" id="IPR018062">
    <property type="entry name" value="HTH_AraC-typ_CS"/>
</dbReference>
<dbReference type="InterPro" id="IPR020449">
    <property type="entry name" value="Tscrpt_reg_AraC-type_HTH"/>
</dbReference>
<keyword evidence="1" id="KW-0805">Transcription regulation</keyword>
<evidence type="ECO:0000256" key="2">
    <source>
        <dbReference type="ARBA" id="ARBA00023125"/>
    </source>
</evidence>
<dbReference type="InterPro" id="IPR009057">
    <property type="entry name" value="Homeodomain-like_sf"/>
</dbReference>
<evidence type="ECO:0000313" key="5">
    <source>
        <dbReference type="EMBL" id="MFC4348872.1"/>
    </source>
</evidence>
<sequence>MQTEHSASNSMQKKDFSAYASLHQVHCFQNFAAVTLNVNGQDFHVRQAQPLVSSGRGLILTTLRRGETTILSAGQKEILKPADFAIIPLGADVTFRGADCELDCLVIDEQLKPLLPTGLSDEAPIILSALLPATSLLYQQFICFRTYTNLMQGEDVEELLPPLLMMLNTIFKRHAGNEGSTGDSQLDKVCIFINKNLLDPDLDPDMVAKHLGLSRARLYRLAEPLGGIGKYIRTKRLQLAHEKLRHGGNEAGSISNLAFDLGFGTETAFRRAFKEAFGMTPSELRNLKR</sequence>
<proteinExistence type="predicted"/>
<dbReference type="PRINTS" id="PR00032">
    <property type="entry name" value="HTHARAC"/>
</dbReference>
<dbReference type="Pfam" id="PF12833">
    <property type="entry name" value="HTH_18"/>
    <property type="match status" value="1"/>
</dbReference>
<evidence type="ECO:0000313" key="6">
    <source>
        <dbReference type="Proteomes" id="UP001595776"/>
    </source>
</evidence>
<gene>
    <name evidence="5" type="ORF">ACFO5Q_13545</name>
</gene>
<dbReference type="PANTHER" id="PTHR46796:SF6">
    <property type="entry name" value="ARAC SUBFAMILY"/>
    <property type="match status" value="1"/>
</dbReference>
<keyword evidence="6" id="KW-1185">Reference proteome</keyword>
<dbReference type="Proteomes" id="UP001595776">
    <property type="component" value="Unassembled WGS sequence"/>
</dbReference>
<organism evidence="5 6">
    <name type="scientific">Kordiimonas lipolytica</name>
    <dbReference type="NCBI Taxonomy" id="1662421"/>
    <lineage>
        <taxon>Bacteria</taxon>
        <taxon>Pseudomonadati</taxon>
        <taxon>Pseudomonadota</taxon>
        <taxon>Alphaproteobacteria</taxon>
        <taxon>Kordiimonadales</taxon>
        <taxon>Kordiimonadaceae</taxon>
        <taxon>Kordiimonas</taxon>
    </lineage>
</organism>
<dbReference type="RefSeq" id="WP_380084383.1">
    <property type="nucleotide sequence ID" value="NZ_JBHSCR010000014.1"/>
</dbReference>
<name>A0ABV8UCE1_9PROT</name>
<evidence type="ECO:0000256" key="3">
    <source>
        <dbReference type="ARBA" id="ARBA00023163"/>
    </source>
</evidence>